<dbReference type="STRING" id="13035.Dacsa_0869"/>
<dbReference type="PATRIC" id="fig|13035.3.peg.974"/>
<dbReference type="AlphaFoldDB" id="K9YRU2"/>
<evidence type="ECO:0000259" key="1">
    <source>
        <dbReference type="Pfam" id="PF18765"/>
    </source>
</evidence>
<reference evidence="2" key="1">
    <citation type="submission" date="2012-04" db="EMBL/GenBank/DDBJ databases">
        <title>Finished genome of Dactylococcopsis salina PCC 8305.</title>
        <authorList>
            <consortium name="US DOE Joint Genome Institute"/>
            <person name="Gugger M."/>
            <person name="Coursin T."/>
            <person name="Rippka R."/>
            <person name="Tandeau De Marsac N."/>
            <person name="Huntemann M."/>
            <person name="Wei C.-L."/>
            <person name="Han J."/>
            <person name="Detter J.C."/>
            <person name="Han C."/>
            <person name="Tapia R."/>
            <person name="Daligault H."/>
            <person name="Chen A."/>
            <person name="Krypides N."/>
            <person name="Mavromatis K."/>
            <person name="Markowitz V."/>
            <person name="Szeto E."/>
            <person name="Ivanova N."/>
            <person name="Ovchinnikova G."/>
            <person name="Pagani I."/>
            <person name="Pati A."/>
            <person name="Goodwin L."/>
            <person name="Peters L."/>
            <person name="Pitluck S."/>
            <person name="Woyke T."/>
            <person name="Kerfeld C."/>
        </authorList>
    </citation>
    <scope>NUCLEOTIDE SEQUENCE [LARGE SCALE GENOMIC DNA]</scope>
    <source>
        <strain evidence="2">PCC 8305</strain>
    </source>
</reference>
<accession>K9YRU2</accession>
<dbReference type="EMBL" id="CP003944">
    <property type="protein sequence ID" value="AFZ49609.1"/>
    <property type="molecule type" value="Genomic_DNA"/>
</dbReference>
<dbReference type="Gene3D" id="3.30.460.10">
    <property type="entry name" value="Beta Polymerase, domain 2"/>
    <property type="match status" value="1"/>
</dbReference>
<dbReference type="eggNOG" id="COG1669">
    <property type="taxonomic scope" value="Bacteria"/>
</dbReference>
<proteinExistence type="predicted"/>
<feature type="domain" description="Polymerase beta nucleotidyltransferase" evidence="1">
    <location>
        <begin position="39"/>
        <end position="115"/>
    </location>
</feature>
<dbReference type="KEGG" id="dsl:Dacsa_0869"/>
<dbReference type="Proteomes" id="UP000010482">
    <property type="component" value="Chromosome"/>
</dbReference>
<name>K9YRU2_DACS8</name>
<keyword evidence="3" id="KW-1185">Reference proteome</keyword>
<gene>
    <name evidence="2" type="ORF">Dacsa_0869</name>
</gene>
<evidence type="ECO:0000313" key="3">
    <source>
        <dbReference type="Proteomes" id="UP000010482"/>
    </source>
</evidence>
<dbReference type="InterPro" id="IPR024700">
    <property type="entry name" value="UCP020217"/>
</dbReference>
<dbReference type="RefSeq" id="WP_015228621.1">
    <property type="nucleotide sequence ID" value="NC_019780.1"/>
</dbReference>
<dbReference type="CDD" id="cd05403">
    <property type="entry name" value="NT_KNTase_like"/>
    <property type="match status" value="1"/>
</dbReference>
<dbReference type="SUPFAM" id="SSF81301">
    <property type="entry name" value="Nucleotidyltransferase"/>
    <property type="match status" value="1"/>
</dbReference>
<dbReference type="Pfam" id="PF18765">
    <property type="entry name" value="Polbeta"/>
    <property type="match status" value="1"/>
</dbReference>
<sequence>MNAQEILSQIQQARQQRPLFLEKMKQRQKEGLKVAKQSADILKKQFSVTRVVLFGSLLNPETMSPHSDIDLAVWGLPETDLFRAGAMIERGHQFTIDLVEAEKVKPHILKAIHQGIEL</sequence>
<dbReference type="InterPro" id="IPR043519">
    <property type="entry name" value="NT_sf"/>
</dbReference>
<dbReference type="OrthoDB" id="37820at2"/>
<dbReference type="PIRSF" id="PIRSF020217">
    <property type="entry name" value="UCP020217"/>
    <property type="match status" value="1"/>
</dbReference>
<organism evidence="2 3">
    <name type="scientific">Dactylococcopsis salina (strain PCC 8305)</name>
    <name type="common">Myxobactron salinum</name>
    <dbReference type="NCBI Taxonomy" id="13035"/>
    <lineage>
        <taxon>Bacteria</taxon>
        <taxon>Bacillati</taxon>
        <taxon>Cyanobacteriota</taxon>
        <taxon>Cyanophyceae</taxon>
        <taxon>Nodosilineales</taxon>
        <taxon>Cymatolegaceae</taxon>
        <taxon>Dactylococcopsis</taxon>
    </lineage>
</organism>
<dbReference type="GO" id="GO:0016740">
    <property type="term" value="F:transferase activity"/>
    <property type="evidence" value="ECO:0007669"/>
    <property type="project" value="UniProtKB-KW"/>
</dbReference>
<dbReference type="HOGENOM" id="CLU_127610_3_0_3"/>
<evidence type="ECO:0000313" key="2">
    <source>
        <dbReference type="EMBL" id="AFZ49609.1"/>
    </source>
</evidence>
<dbReference type="InterPro" id="IPR041633">
    <property type="entry name" value="Polbeta"/>
</dbReference>
<protein>
    <submittedName>
        <fullName evidence="2">Nucleotidyltransferase</fullName>
    </submittedName>
</protein>